<dbReference type="AlphaFoldDB" id="F8P7X9"/>
<protein>
    <submittedName>
        <fullName evidence="2">Uncharacterized protein</fullName>
    </submittedName>
</protein>
<feature type="chain" id="PRO_5003376632" evidence="1">
    <location>
        <begin position="25"/>
        <end position="73"/>
    </location>
</feature>
<gene>
    <name evidence="2" type="ORF">SERLADRAFT_476815</name>
</gene>
<dbReference type="RefSeq" id="XP_007322503.1">
    <property type="nucleotide sequence ID" value="XM_007322441.1"/>
</dbReference>
<feature type="signal peptide" evidence="1">
    <location>
        <begin position="1"/>
        <end position="24"/>
    </location>
</feature>
<keyword evidence="1" id="KW-0732">Signal</keyword>
<evidence type="ECO:0000313" key="2">
    <source>
        <dbReference type="EMBL" id="EGO20537.1"/>
    </source>
</evidence>
<organism>
    <name type="scientific">Serpula lacrymans var. lacrymans (strain S7.9)</name>
    <name type="common">Dry rot fungus</name>
    <dbReference type="NCBI Taxonomy" id="578457"/>
    <lineage>
        <taxon>Eukaryota</taxon>
        <taxon>Fungi</taxon>
        <taxon>Dikarya</taxon>
        <taxon>Basidiomycota</taxon>
        <taxon>Agaricomycotina</taxon>
        <taxon>Agaricomycetes</taxon>
        <taxon>Agaricomycetidae</taxon>
        <taxon>Boletales</taxon>
        <taxon>Coniophorineae</taxon>
        <taxon>Serpulaceae</taxon>
        <taxon>Serpula</taxon>
    </lineage>
</organism>
<dbReference type="Proteomes" id="UP000008064">
    <property type="component" value="Unassembled WGS sequence"/>
</dbReference>
<accession>F8P7X9</accession>
<evidence type="ECO:0000256" key="1">
    <source>
        <dbReference type="SAM" id="SignalP"/>
    </source>
</evidence>
<dbReference type="KEGG" id="sla:SERLADRAFT_476815"/>
<dbReference type="GeneID" id="18820875"/>
<dbReference type="HOGENOM" id="CLU_2706344_0_0_1"/>
<proteinExistence type="predicted"/>
<dbReference type="EMBL" id="GL945440">
    <property type="protein sequence ID" value="EGO20537.1"/>
    <property type="molecule type" value="Genomic_DNA"/>
</dbReference>
<sequence>MMPLRNAFLLLSLLWALRTRYTWMDENEETFKQYGMQPAGHVCVTAIKGVRGRLEERYRDSRTKAHILLEQLA</sequence>
<reference evidence="2" key="1">
    <citation type="submission" date="2011-04" db="EMBL/GenBank/DDBJ databases">
        <title>Evolution of plant cell wall degrading machinery underlies the functional diversity of forest fungi.</title>
        <authorList>
            <consortium name="US DOE Joint Genome Institute (JGI-PGF)"/>
            <person name="Eastwood D.C."/>
            <person name="Floudas D."/>
            <person name="Binder M."/>
            <person name="Majcherczyk A."/>
            <person name="Schneider P."/>
            <person name="Aerts A."/>
            <person name="Asiegbu F.O."/>
            <person name="Baker S.E."/>
            <person name="Barry K."/>
            <person name="Bendiksby M."/>
            <person name="Blumentritt M."/>
            <person name="Coutinho P.M."/>
            <person name="Cullen D."/>
            <person name="Cullen D."/>
            <person name="Gathman A."/>
            <person name="Goodell B."/>
            <person name="Henrissat B."/>
            <person name="Ihrmark K."/>
            <person name="Kauserud H."/>
            <person name="Kohler A."/>
            <person name="LaButti K."/>
            <person name="Lapidus A."/>
            <person name="Lavin J.L."/>
            <person name="Lee Y.-H."/>
            <person name="Lindquist E."/>
            <person name="Lilly W."/>
            <person name="Lucas S."/>
            <person name="Morin E."/>
            <person name="Murat C."/>
            <person name="Oguiza J.A."/>
            <person name="Park J."/>
            <person name="Pisabarro A.G."/>
            <person name="Riley R."/>
            <person name="Rosling A."/>
            <person name="Salamov A."/>
            <person name="Schmidt O."/>
            <person name="Schmutz J."/>
            <person name="Skrede I."/>
            <person name="Stenlid J."/>
            <person name="Wiebenga A."/>
            <person name="Xie X."/>
            <person name="Kues U."/>
            <person name="Hibbett D.S."/>
            <person name="Hoffmeister D."/>
            <person name="Hogberg N."/>
            <person name="Martin F."/>
            <person name="Grigoriev I.V."/>
            <person name="Watkinson S.C."/>
        </authorList>
    </citation>
    <scope>NUCLEOTIDE SEQUENCE</scope>
    <source>
        <strain evidence="2">S7.9</strain>
    </source>
</reference>
<dbReference type="OrthoDB" id="8954335at2759"/>
<name>F8P7X9_SERL9</name>